<evidence type="ECO:0000256" key="1">
    <source>
        <dbReference type="ARBA" id="ARBA00009820"/>
    </source>
</evidence>
<name>A0ABU4F7V7_9ACTN</name>
<evidence type="ECO:0000256" key="2">
    <source>
        <dbReference type="SAM" id="SignalP"/>
    </source>
</evidence>
<evidence type="ECO:0000313" key="3">
    <source>
        <dbReference type="EMBL" id="MDV7216677.1"/>
    </source>
</evidence>
<evidence type="ECO:0008006" key="5">
    <source>
        <dbReference type="Google" id="ProtNLM"/>
    </source>
</evidence>
<proteinExistence type="inferred from homology"/>
<feature type="signal peptide" evidence="2">
    <location>
        <begin position="1"/>
        <end position="24"/>
    </location>
</feature>
<dbReference type="Gene3D" id="2.120.10.30">
    <property type="entry name" value="TolB, C-terminal domain"/>
    <property type="match status" value="2"/>
</dbReference>
<dbReference type="InterPro" id="IPR011659">
    <property type="entry name" value="WD40"/>
</dbReference>
<dbReference type="EMBL" id="JAWMAJ010000031">
    <property type="protein sequence ID" value="MDV7216677.1"/>
    <property type="molecule type" value="Genomic_DNA"/>
</dbReference>
<accession>A0ABU4F7V7</accession>
<protein>
    <recommendedName>
        <fullName evidence="5">WD40 repeat protein</fullName>
    </recommendedName>
</protein>
<dbReference type="PANTHER" id="PTHR36842">
    <property type="entry name" value="PROTEIN TOLB HOMOLOG"/>
    <property type="match status" value="1"/>
</dbReference>
<dbReference type="Proteomes" id="UP001187346">
    <property type="component" value="Unassembled WGS sequence"/>
</dbReference>
<comment type="caution">
    <text evidence="3">The sequence shown here is derived from an EMBL/GenBank/DDBJ whole genome shotgun (WGS) entry which is preliminary data.</text>
</comment>
<organism evidence="3 4">
    <name type="scientific">Streptomyces prunicolor</name>
    <dbReference type="NCBI Taxonomy" id="67348"/>
    <lineage>
        <taxon>Bacteria</taxon>
        <taxon>Bacillati</taxon>
        <taxon>Actinomycetota</taxon>
        <taxon>Actinomycetes</taxon>
        <taxon>Kitasatosporales</taxon>
        <taxon>Streptomycetaceae</taxon>
        <taxon>Streptomyces</taxon>
    </lineage>
</organism>
<dbReference type="Pfam" id="PF07676">
    <property type="entry name" value="PD40"/>
    <property type="match status" value="1"/>
</dbReference>
<dbReference type="InterPro" id="IPR011042">
    <property type="entry name" value="6-blade_b-propeller_TolB-like"/>
</dbReference>
<keyword evidence="4" id="KW-1185">Reference proteome</keyword>
<dbReference type="SUPFAM" id="SSF82171">
    <property type="entry name" value="DPP6 N-terminal domain-like"/>
    <property type="match status" value="1"/>
</dbReference>
<gene>
    <name evidence="3" type="ORF">R5A26_12020</name>
</gene>
<reference evidence="3 4" key="1">
    <citation type="submission" date="2023-10" db="EMBL/GenBank/DDBJ databases">
        <title>Characterization of rhizosphere-enriched actinobacteria from wheat plants lab-grown on chernevaya soil.</title>
        <authorList>
            <person name="Tikhonova E.N."/>
            <person name="Konopkin A."/>
            <person name="Kravchenko I.K."/>
        </authorList>
    </citation>
    <scope>NUCLEOTIDE SEQUENCE [LARGE SCALE GENOMIC DNA]</scope>
    <source>
        <strain evidence="3 4">RR29</strain>
    </source>
</reference>
<feature type="chain" id="PRO_5045607891" description="WD40 repeat protein" evidence="2">
    <location>
        <begin position="25"/>
        <end position="416"/>
    </location>
</feature>
<dbReference type="RefSeq" id="WP_317771202.1">
    <property type="nucleotide sequence ID" value="NZ_JAWMAJ010000031.1"/>
</dbReference>
<sequence length="416" mass="43247">MSARITVGLAAGVVLACTAVTATAAPHAPRVERVSTGTHHTQADGASAAPAISANGRYVAFTSAATNLVPGDKNGVADVFVRDLRTGRTERVAEGPASAPALSGDGRYVVFATAAPLAKSDDNGVDDVYLLDRRTHRTERISTGHPTAANVHMMPAISANGRMVAYVTSAPDAAPGDTNGRDDVVVHDRGTGRNQLVQYTTSGVLADADALFPSLSADGRYVTFDTPALLDPEHADVSKTRLVYLRDLRTQTTELISRPNRYAYKQYADASSISGSGRSVAFESSLYYLVPDDTNKATDIFVYDRTAQTTVRVSTAADGTQADGASGDVSLSANGRYAAFGSAATNLVPGDTNGVADIFVKDLRTGAIRQLTGGADGASGAVALDADGRTAAFSSAATNLVPRDTNGVPDVFIHRH</sequence>
<evidence type="ECO:0000313" key="4">
    <source>
        <dbReference type="Proteomes" id="UP001187346"/>
    </source>
</evidence>
<keyword evidence="2" id="KW-0732">Signal</keyword>
<comment type="similarity">
    <text evidence="1">Belongs to the TolB family.</text>
</comment>
<dbReference type="PANTHER" id="PTHR36842:SF2">
    <property type="entry name" value="SLR0505 PROTEIN"/>
    <property type="match status" value="1"/>
</dbReference>
<dbReference type="PROSITE" id="PS51257">
    <property type="entry name" value="PROKAR_LIPOPROTEIN"/>
    <property type="match status" value="1"/>
</dbReference>